<dbReference type="eggNOG" id="arCOG05474">
    <property type="taxonomic scope" value="Archaea"/>
</dbReference>
<evidence type="ECO:0000313" key="3">
    <source>
        <dbReference type="Proteomes" id="UP000005867"/>
    </source>
</evidence>
<feature type="transmembrane region" description="Helical" evidence="1">
    <location>
        <begin position="6"/>
        <end position="31"/>
    </location>
</feature>
<dbReference type="OrthoDB" id="379557at2157"/>
<dbReference type="BioCyc" id="PSP1104324:GJSN-2316-MONOMER"/>
<dbReference type="AlphaFoldDB" id="G7VC70"/>
<keyword evidence="1" id="KW-1133">Transmembrane helix</keyword>
<gene>
    <name evidence="2" type="ORF">P186_2368</name>
</gene>
<protein>
    <submittedName>
        <fullName evidence="2">Uncharacterized protein</fullName>
    </submittedName>
</protein>
<dbReference type="STRING" id="1104324.P186_2368"/>
<dbReference type="HOGENOM" id="CLU_1357961_0_0_2"/>
<dbReference type="KEGG" id="pyr:P186_2368"/>
<organism evidence="2 3">
    <name type="scientific">Pyrobaculum ferrireducens</name>
    <dbReference type="NCBI Taxonomy" id="1104324"/>
    <lineage>
        <taxon>Archaea</taxon>
        <taxon>Thermoproteota</taxon>
        <taxon>Thermoprotei</taxon>
        <taxon>Thermoproteales</taxon>
        <taxon>Thermoproteaceae</taxon>
        <taxon>Pyrobaculum</taxon>
    </lineage>
</organism>
<dbReference type="Proteomes" id="UP000005867">
    <property type="component" value="Chromosome"/>
</dbReference>
<name>G7VC70_9CREN</name>
<evidence type="ECO:0000256" key="1">
    <source>
        <dbReference type="SAM" id="Phobius"/>
    </source>
</evidence>
<dbReference type="GeneID" id="11593971"/>
<accession>G7VC70</accession>
<evidence type="ECO:0000313" key="2">
    <source>
        <dbReference type="EMBL" id="AET33756.1"/>
    </source>
</evidence>
<proteinExistence type="predicted"/>
<sequence>MQSLELLIITSFALVAIFAVVPVILQQIYYYQALVEMRSASAFFNLVADSLESDMGAAFAQRVINLPSLRFGSLKYSVAQMGMCGGAAVFNTTFVYESQYLSVAGMLRGVNWGKVVYAPDTPIAVRGWGTSLSMAPRVVKYGDIAVVLNITYTAAQRASGVALYYNITAPVAYNAGDCALDGVDLSGVSKVLVVPVRLELR</sequence>
<keyword evidence="1" id="KW-0812">Transmembrane</keyword>
<keyword evidence="1" id="KW-0472">Membrane</keyword>
<dbReference type="RefSeq" id="WP_014289581.1">
    <property type="nucleotide sequence ID" value="NC_016645.1"/>
</dbReference>
<dbReference type="EMBL" id="CP003098">
    <property type="protein sequence ID" value="AET33756.1"/>
    <property type="molecule type" value="Genomic_DNA"/>
</dbReference>
<reference evidence="2 3" key="1">
    <citation type="journal article" date="2012" name="J. Bacteriol.">
        <title>Complete genome sequence of strain 1860, a crenarchaeon of the genus pyrobaculum able to grow with various electron acceptors.</title>
        <authorList>
            <person name="Mardanov A.V."/>
            <person name="Gumerov V.M."/>
            <person name="Slobodkina G.B."/>
            <person name="Beletsky A.V."/>
            <person name="Bonch-Osmolovskaya E.A."/>
            <person name="Ravin N.V."/>
            <person name="Skryabin K.G."/>
        </authorList>
    </citation>
    <scope>NUCLEOTIDE SEQUENCE [LARGE SCALE GENOMIC DNA]</scope>
    <source>
        <strain evidence="2 3">1860</strain>
    </source>
</reference>
<keyword evidence="3" id="KW-1185">Reference proteome</keyword>